<sequence length="144" mass="15074">MGGINQDPSMEDILASIKRVIAEDGRTSPRPPRGTPRIVDTAPPTADVEEDDVLELSDPVVEAEGIMSGDAATASRGALAALAAIRQQPAAAAPEAAVPAGAAAPLEAVVREMLKPMLKDWLDQHLPEIVENLVAREIARITGK</sequence>
<dbReference type="AlphaFoldDB" id="A0A1X7GKS1"/>
<protein>
    <recommendedName>
        <fullName evidence="4">DUF2497 domain-containing protein</fullName>
    </recommendedName>
</protein>
<proteinExistence type="predicted"/>
<organism evidence="2 3">
    <name type="scientific">Allosphingosinicella indica</name>
    <dbReference type="NCBI Taxonomy" id="941907"/>
    <lineage>
        <taxon>Bacteria</taxon>
        <taxon>Pseudomonadati</taxon>
        <taxon>Pseudomonadota</taxon>
        <taxon>Alphaproteobacteria</taxon>
        <taxon>Sphingomonadales</taxon>
        <taxon>Sphingomonadaceae</taxon>
        <taxon>Allosphingosinicella</taxon>
    </lineage>
</organism>
<reference evidence="3" key="1">
    <citation type="submission" date="2017-04" db="EMBL/GenBank/DDBJ databases">
        <authorList>
            <person name="Varghese N."/>
            <person name="Submissions S."/>
        </authorList>
    </citation>
    <scope>NUCLEOTIDE SEQUENCE [LARGE SCALE GENOMIC DNA]</scope>
    <source>
        <strain evidence="3">Dd16</strain>
    </source>
</reference>
<evidence type="ECO:0008006" key="4">
    <source>
        <dbReference type="Google" id="ProtNLM"/>
    </source>
</evidence>
<name>A0A1X7GKS1_9SPHN</name>
<dbReference type="STRING" id="941907.SAMN06295910_1976"/>
<dbReference type="EMBL" id="LT840185">
    <property type="protein sequence ID" value="SMF71127.1"/>
    <property type="molecule type" value="Genomic_DNA"/>
</dbReference>
<keyword evidence="3" id="KW-1185">Reference proteome</keyword>
<accession>A0A1X7GKS1</accession>
<evidence type="ECO:0000313" key="2">
    <source>
        <dbReference type="EMBL" id="SMF71127.1"/>
    </source>
</evidence>
<evidence type="ECO:0000313" key="3">
    <source>
        <dbReference type="Proteomes" id="UP000192934"/>
    </source>
</evidence>
<gene>
    <name evidence="2" type="ORF">SAMN06295910_1976</name>
</gene>
<dbReference type="Proteomes" id="UP000192934">
    <property type="component" value="Chromosome I"/>
</dbReference>
<dbReference type="InterPro" id="IPR019632">
    <property type="entry name" value="DUF2497"/>
</dbReference>
<evidence type="ECO:0000256" key="1">
    <source>
        <dbReference type="SAM" id="MobiDB-lite"/>
    </source>
</evidence>
<dbReference type="OrthoDB" id="7189469at2"/>
<feature type="region of interest" description="Disordered" evidence="1">
    <location>
        <begin position="22"/>
        <end position="47"/>
    </location>
</feature>
<dbReference type="Pfam" id="PF10691">
    <property type="entry name" value="DUF2497"/>
    <property type="match status" value="1"/>
</dbReference>